<dbReference type="EMBL" id="BAABEX010000030">
    <property type="protein sequence ID" value="GAA4429925.1"/>
    <property type="molecule type" value="Genomic_DNA"/>
</dbReference>
<dbReference type="PRINTS" id="PR00706">
    <property type="entry name" value="PYROGLUPTASE"/>
</dbReference>
<dbReference type="InterPro" id="IPR016125">
    <property type="entry name" value="Peptidase_C15-like"/>
</dbReference>
<name>A0ABP8LIZ5_9BURK</name>
<comment type="subcellular location">
    <subcellularLocation>
        <location evidence="6">Cytoplasm</location>
    </subcellularLocation>
</comment>
<dbReference type="Pfam" id="PF01470">
    <property type="entry name" value="Peptidase_C15"/>
    <property type="match status" value="1"/>
</dbReference>
<feature type="active site" evidence="6">
    <location>
        <position position="180"/>
    </location>
</feature>
<comment type="function">
    <text evidence="6">Removes 5-oxoproline from various penultimate amino acid residues except L-proline.</text>
</comment>
<gene>
    <name evidence="6 8" type="primary">pcp</name>
    <name evidence="8" type="ORF">GCM10023090_30660</name>
</gene>
<dbReference type="InterPro" id="IPR036440">
    <property type="entry name" value="Peptidase_C15-like_sf"/>
</dbReference>
<dbReference type="NCBIfam" id="NF009676">
    <property type="entry name" value="PRK13197.1"/>
    <property type="match status" value="1"/>
</dbReference>
<organism evidence="8 9">
    <name type="scientific">Acidovorax lacteus</name>
    <dbReference type="NCBI Taxonomy" id="1924988"/>
    <lineage>
        <taxon>Bacteria</taxon>
        <taxon>Pseudomonadati</taxon>
        <taxon>Pseudomonadota</taxon>
        <taxon>Betaproteobacteria</taxon>
        <taxon>Burkholderiales</taxon>
        <taxon>Comamonadaceae</taxon>
        <taxon>Acidovorax</taxon>
    </lineage>
</organism>
<dbReference type="PIRSF" id="PIRSF015592">
    <property type="entry name" value="Prld-crbxl_pptds"/>
    <property type="match status" value="1"/>
</dbReference>
<reference evidence="9" key="1">
    <citation type="journal article" date="2019" name="Int. J. Syst. Evol. Microbiol.">
        <title>The Global Catalogue of Microorganisms (GCM) 10K type strain sequencing project: providing services to taxonomists for standard genome sequencing and annotation.</title>
        <authorList>
            <consortium name="The Broad Institute Genomics Platform"/>
            <consortium name="The Broad Institute Genome Sequencing Center for Infectious Disease"/>
            <person name="Wu L."/>
            <person name="Ma J."/>
        </authorList>
    </citation>
    <scope>NUCLEOTIDE SEQUENCE [LARGE SCALE GENOMIC DNA]</scope>
    <source>
        <strain evidence="9">JCM 31890</strain>
    </source>
</reference>
<sequence>MAPCTPAAPLPPPTLLLTGFDPFGGDTANPSLQIAQALQGQRIAGLQVQAQTLPTVFATALPVLEQALARWQPRLVVCLGQAGGRAAIGLERVGINLQDARIPDNVGAQPIDTPVVPGGPAAYFATLPVKAMRQAVLRAGVPCELSYTAGSFVCNHVLYGLLHHVAQQAPAARPRAGFIHVPWLPGQGEPCLPLATMVRGVYEALWAAALQPHDLAVAGGTLH</sequence>
<evidence type="ECO:0000256" key="4">
    <source>
        <dbReference type="ARBA" id="ARBA00022801"/>
    </source>
</evidence>
<dbReference type="InterPro" id="IPR033694">
    <property type="entry name" value="PGPEP1_Cys_AS"/>
</dbReference>
<feature type="active site" evidence="6 7">
    <location>
        <position position="154"/>
    </location>
</feature>
<evidence type="ECO:0000313" key="8">
    <source>
        <dbReference type="EMBL" id="GAA4429925.1"/>
    </source>
</evidence>
<evidence type="ECO:0000256" key="2">
    <source>
        <dbReference type="ARBA" id="ARBA00022490"/>
    </source>
</evidence>
<accession>A0ABP8LIZ5</accession>
<dbReference type="PANTHER" id="PTHR23402:SF1">
    <property type="entry name" value="PYROGLUTAMYL-PEPTIDASE I"/>
    <property type="match status" value="1"/>
</dbReference>
<keyword evidence="5 6" id="KW-0788">Thiol protease</keyword>
<dbReference type="Gene3D" id="3.40.630.20">
    <property type="entry name" value="Peptidase C15, pyroglutamyl peptidase I-like"/>
    <property type="match status" value="1"/>
</dbReference>
<evidence type="ECO:0000256" key="1">
    <source>
        <dbReference type="ARBA" id="ARBA00006641"/>
    </source>
</evidence>
<keyword evidence="3 6" id="KW-0645">Protease</keyword>
<dbReference type="EC" id="3.4.19.3" evidence="6"/>
<comment type="caution">
    <text evidence="8">The sequence shown here is derived from an EMBL/GenBank/DDBJ whole genome shotgun (WGS) entry which is preliminary data.</text>
</comment>
<evidence type="ECO:0000256" key="6">
    <source>
        <dbReference type="HAMAP-Rule" id="MF_00417"/>
    </source>
</evidence>
<dbReference type="HAMAP" id="MF_00417">
    <property type="entry name" value="Pyrrolid_peptidase"/>
    <property type="match status" value="1"/>
</dbReference>
<keyword evidence="9" id="KW-1185">Reference proteome</keyword>
<keyword evidence="4 6" id="KW-0378">Hydrolase</keyword>
<dbReference type="NCBIfam" id="TIGR00504">
    <property type="entry name" value="pyro_pdase"/>
    <property type="match status" value="1"/>
</dbReference>
<dbReference type="CDD" id="cd00501">
    <property type="entry name" value="Peptidase_C15"/>
    <property type="match status" value="1"/>
</dbReference>
<dbReference type="InterPro" id="IPR000816">
    <property type="entry name" value="Peptidase_C15"/>
</dbReference>
<dbReference type="PANTHER" id="PTHR23402">
    <property type="entry name" value="PROTEASE FAMILY C15 PYROGLUTAMYL-PEPTIDASE I-RELATED"/>
    <property type="match status" value="1"/>
</dbReference>
<dbReference type="PROSITE" id="PS01334">
    <property type="entry name" value="PYRASE_CYS"/>
    <property type="match status" value="1"/>
</dbReference>
<protein>
    <recommendedName>
        <fullName evidence="6">Pyrrolidone-carboxylate peptidase</fullName>
        <ecNumber evidence="6">3.4.19.3</ecNumber>
    </recommendedName>
    <alternativeName>
        <fullName evidence="6">5-oxoprolyl-peptidase</fullName>
    </alternativeName>
    <alternativeName>
        <fullName evidence="6">Pyroglutamyl-peptidase I</fullName>
        <shortName evidence="6">PGP-I</shortName>
        <shortName evidence="6">Pyrase</shortName>
    </alternativeName>
</protein>
<evidence type="ECO:0000256" key="7">
    <source>
        <dbReference type="PROSITE-ProRule" id="PRU10077"/>
    </source>
</evidence>
<dbReference type="Proteomes" id="UP001501788">
    <property type="component" value="Unassembled WGS sequence"/>
</dbReference>
<keyword evidence="2 6" id="KW-0963">Cytoplasm</keyword>
<evidence type="ECO:0000256" key="3">
    <source>
        <dbReference type="ARBA" id="ARBA00022670"/>
    </source>
</evidence>
<feature type="active site" evidence="6">
    <location>
        <position position="91"/>
    </location>
</feature>
<dbReference type="SUPFAM" id="SSF53182">
    <property type="entry name" value="Pyrrolidone carboxyl peptidase (pyroglutamate aminopeptidase)"/>
    <property type="match status" value="1"/>
</dbReference>
<dbReference type="InterPro" id="IPR029762">
    <property type="entry name" value="PGP-I_bact-type"/>
</dbReference>
<proteinExistence type="inferred from homology"/>
<evidence type="ECO:0000256" key="5">
    <source>
        <dbReference type="ARBA" id="ARBA00022807"/>
    </source>
</evidence>
<comment type="similarity">
    <text evidence="1 6">Belongs to the peptidase C15 family.</text>
</comment>
<evidence type="ECO:0000313" key="9">
    <source>
        <dbReference type="Proteomes" id="UP001501788"/>
    </source>
</evidence>
<comment type="subunit">
    <text evidence="6">Homotetramer.</text>
</comment>
<dbReference type="RefSeq" id="WP_345067251.1">
    <property type="nucleotide sequence ID" value="NZ_BAABEX010000030.1"/>
</dbReference>
<comment type="catalytic activity">
    <reaction evidence="6 7">
        <text>Release of an N-terminal pyroglutamyl group from a polypeptide, the second amino acid generally not being Pro.</text>
        <dbReference type="EC" id="3.4.19.3"/>
    </reaction>
</comment>